<comment type="caution">
    <text evidence="3">The sequence shown here is derived from an EMBL/GenBank/DDBJ whole genome shotgun (WGS) entry which is preliminary data.</text>
</comment>
<gene>
    <name evidence="3" type="ORF">ACFPA8_15730</name>
</gene>
<dbReference type="Gene3D" id="3.30.300.20">
    <property type="match status" value="1"/>
</dbReference>
<feature type="domain" description="R3H" evidence="2">
    <location>
        <begin position="109"/>
        <end position="172"/>
    </location>
</feature>
<evidence type="ECO:0000313" key="3">
    <source>
        <dbReference type="EMBL" id="MFC4495581.1"/>
    </source>
</evidence>
<dbReference type="SMART" id="SM00393">
    <property type="entry name" value="R3H"/>
    <property type="match status" value="1"/>
</dbReference>
<sequence>MTETTDTSEATAVEETDSLSHLEQEGEIAADYLEGLLDIADLDGDIDMDVEADRAAVSIISEGPSRDLQKLVGRDGEVLEALQELTRLAVHRETGDRSRLMLDIAGFRARKREELAELGAKAAQEAKGTGEPVKMRPMTPFERKVVHDAVKAAGLSSESEGEEPQRCVVVLP</sequence>
<dbReference type="SUPFAM" id="SSF82708">
    <property type="entry name" value="R3H domain"/>
    <property type="match status" value="1"/>
</dbReference>
<accession>A0ABV9AD63</accession>
<dbReference type="InterPro" id="IPR038008">
    <property type="entry name" value="Jag_KH"/>
</dbReference>
<evidence type="ECO:0000259" key="2">
    <source>
        <dbReference type="PROSITE" id="PS51061"/>
    </source>
</evidence>
<dbReference type="InterPro" id="IPR001374">
    <property type="entry name" value="R3H_dom"/>
</dbReference>
<reference evidence="4" key="1">
    <citation type="journal article" date="2019" name="Int. J. Syst. Evol. Microbiol.">
        <title>The Global Catalogue of Microorganisms (GCM) 10K type strain sequencing project: providing services to taxonomists for standard genome sequencing and annotation.</title>
        <authorList>
            <consortium name="The Broad Institute Genomics Platform"/>
            <consortium name="The Broad Institute Genome Sequencing Center for Infectious Disease"/>
            <person name="Wu L."/>
            <person name="Ma J."/>
        </authorList>
    </citation>
    <scope>NUCLEOTIDE SEQUENCE [LARGE SCALE GENOMIC DNA]</scope>
    <source>
        <strain evidence="4">CGMCC 4.7357</strain>
    </source>
</reference>
<dbReference type="PROSITE" id="PS51061">
    <property type="entry name" value="R3H"/>
    <property type="match status" value="1"/>
</dbReference>
<dbReference type="CDD" id="cd02414">
    <property type="entry name" value="KH-II_Jag"/>
    <property type="match status" value="1"/>
</dbReference>
<evidence type="ECO:0000256" key="1">
    <source>
        <dbReference type="SAM" id="MobiDB-lite"/>
    </source>
</evidence>
<dbReference type="InterPro" id="IPR034079">
    <property type="entry name" value="R3H_KhpB"/>
</dbReference>
<name>A0ABV9AD63_9ACTN</name>
<dbReference type="PANTHER" id="PTHR35800:SF1">
    <property type="entry name" value="RNA-BINDING PROTEIN KHPB"/>
    <property type="match status" value="1"/>
</dbReference>
<dbReference type="InterPro" id="IPR015946">
    <property type="entry name" value="KH_dom-like_a/b"/>
</dbReference>
<dbReference type="InterPro" id="IPR036867">
    <property type="entry name" value="R3H_dom_sf"/>
</dbReference>
<dbReference type="PANTHER" id="PTHR35800">
    <property type="entry name" value="PROTEIN JAG"/>
    <property type="match status" value="1"/>
</dbReference>
<feature type="compositionally biased region" description="Polar residues" evidence="1">
    <location>
        <begin position="1"/>
        <end position="10"/>
    </location>
</feature>
<proteinExistence type="predicted"/>
<feature type="region of interest" description="Disordered" evidence="1">
    <location>
        <begin position="153"/>
        <end position="172"/>
    </location>
</feature>
<keyword evidence="4" id="KW-1185">Reference proteome</keyword>
<dbReference type="EMBL" id="JBHSFH010000007">
    <property type="protein sequence ID" value="MFC4495581.1"/>
    <property type="molecule type" value="Genomic_DNA"/>
</dbReference>
<dbReference type="InterPro" id="IPR039247">
    <property type="entry name" value="KhpB"/>
</dbReference>
<dbReference type="Gene3D" id="3.30.1370.50">
    <property type="entry name" value="R3H-like domain"/>
    <property type="match status" value="1"/>
</dbReference>
<dbReference type="CDD" id="cd02644">
    <property type="entry name" value="R3H_jag"/>
    <property type="match status" value="1"/>
</dbReference>
<dbReference type="RefSeq" id="WP_386448615.1">
    <property type="nucleotide sequence ID" value="NZ_JBHSFH010000007.1"/>
</dbReference>
<evidence type="ECO:0000313" key="4">
    <source>
        <dbReference type="Proteomes" id="UP001595997"/>
    </source>
</evidence>
<feature type="region of interest" description="Disordered" evidence="1">
    <location>
        <begin position="1"/>
        <end position="21"/>
    </location>
</feature>
<dbReference type="Pfam" id="PF01424">
    <property type="entry name" value="R3H"/>
    <property type="match status" value="1"/>
</dbReference>
<dbReference type="Proteomes" id="UP001595997">
    <property type="component" value="Unassembled WGS sequence"/>
</dbReference>
<protein>
    <submittedName>
        <fullName evidence="3">Protein jag</fullName>
    </submittedName>
</protein>
<organism evidence="3 4">
    <name type="scientific">Streptomyces ovatisporus</name>
    <dbReference type="NCBI Taxonomy" id="1128682"/>
    <lineage>
        <taxon>Bacteria</taxon>
        <taxon>Bacillati</taxon>
        <taxon>Actinomycetota</taxon>
        <taxon>Actinomycetes</taxon>
        <taxon>Kitasatosporales</taxon>
        <taxon>Streptomycetaceae</taxon>
        <taxon>Streptomyces</taxon>
    </lineage>
</organism>